<protein>
    <submittedName>
        <fullName evidence="2">Uncharacterized protein</fullName>
    </submittedName>
</protein>
<name>A0A0B1TG48_OESDE</name>
<keyword evidence="3" id="KW-1185">Reference proteome</keyword>
<gene>
    <name evidence="2" type="ORF">OESDEN_04990</name>
</gene>
<dbReference type="Proteomes" id="UP000053660">
    <property type="component" value="Unassembled WGS sequence"/>
</dbReference>
<evidence type="ECO:0000256" key="1">
    <source>
        <dbReference type="SAM" id="MobiDB-lite"/>
    </source>
</evidence>
<feature type="region of interest" description="Disordered" evidence="1">
    <location>
        <begin position="39"/>
        <end position="75"/>
    </location>
</feature>
<dbReference type="OrthoDB" id="5875531at2759"/>
<sequence>MRRAARENSSSFEATRQVERRGLGSAVGAMLNTMPDRGMATDTFMDYPPRQMPPHIDRSFSREDTFGGSSRYAAGRDAPRDISRYVEPLDQLGGRYECISYCEGCCYTTPRVWHLTGAGVLIRVE</sequence>
<organism evidence="2 3">
    <name type="scientific">Oesophagostomum dentatum</name>
    <name type="common">Nodular worm</name>
    <dbReference type="NCBI Taxonomy" id="61180"/>
    <lineage>
        <taxon>Eukaryota</taxon>
        <taxon>Metazoa</taxon>
        <taxon>Ecdysozoa</taxon>
        <taxon>Nematoda</taxon>
        <taxon>Chromadorea</taxon>
        <taxon>Rhabditida</taxon>
        <taxon>Rhabditina</taxon>
        <taxon>Rhabditomorpha</taxon>
        <taxon>Strongyloidea</taxon>
        <taxon>Strongylidae</taxon>
        <taxon>Oesophagostomum</taxon>
    </lineage>
</organism>
<evidence type="ECO:0000313" key="3">
    <source>
        <dbReference type="Proteomes" id="UP000053660"/>
    </source>
</evidence>
<accession>A0A0B1TG48</accession>
<feature type="compositionally biased region" description="Basic and acidic residues" evidence="1">
    <location>
        <begin position="55"/>
        <end position="65"/>
    </location>
</feature>
<evidence type="ECO:0000313" key="2">
    <source>
        <dbReference type="EMBL" id="KHJ95071.1"/>
    </source>
</evidence>
<proteinExistence type="predicted"/>
<dbReference type="EMBL" id="KN550091">
    <property type="protein sequence ID" value="KHJ95071.1"/>
    <property type="molecule type" value="Genomic_DNA"/>
</dbReference>
<dbReference type="AlphaFoldDB" id="A0A0B1TG48"/>
<reference evidence="2 3" key="1">
    <citation type="submission" date="2014-03" db="EMBL/GenBank/DDBJ databases">
        <title>Draft genome of the hookworm Oesophagostomum dentatum.</title>
        <authorList>
            <person name="Mitreva M."/>
        </authorList>
    </citation>
    <scope>NUCLEOTIDE SEQUENCE [LARGE SCALE GENOMIC DNA]</scope>
    <source>
        <strain evidence="2 3">OD-Hann</strain>
    </source>
</reference>